<protein>
    <submittedName>
        <fullName evidence="1">Uncharacterized protein</fullName>
    </submittedName>
</protein>
<dbReference type="Proteomes" id="UP000282985">
    <property type="component" value="Unassembled WGS sequence"/>
</dbReference>
<name>A0A434AT99_9BACT</name>
<organism evidence="1 2">
    <name type="scientific">Ancylomarina longa</name>
    <dbReference type="NCBI Taxonomy" id="2487017"/>
    <lineage>
        <taxon>Bacteria</taxon>
        <taxon>Pseudomonadati</taxon>
        <taxon>Bacteroidota</taxon>
        <taxon>Bacteroidia</taxon>
        <taxon>Marinilabiliales</taxon>
        <taxon>Marinifilaceae</taxon>
        <taxon>Ancylomarina</taxon>
    </lineage>
</organism>
<accession>A0A434AT99</accession>
<sequence length="68" mass="6984">MVLPASAQAKATIGMTLRACVGAQVNSGAIANTYAGAHPDISLCCAAVRRSKSRLTWLPADLLTSLQA</sequence>
<proteinExistence type="predicted"/>
<evidence type="ECO:0000313" key="2">
    <source>
        <dbReference type="Proteomes" id="UP000282985"/>
    </source>
</evidence>
<reference evidence="1 2" key="1">
    <citation type="submission" date="2018-11" db="EMBL/GenBank/DDBJ databases">
        <title>Parancylomarina longa gen. nov., sp. nov., isolated from sediments of southern Okinawa.</title>
        <authorList>
            <person name="Fu T."/>
        </authorList>
    </citation>
    <scope>NUCLEOTIDE SEQUENCE [LARGE SCALE GENOMIC DNA]</scope>
    <source>
        <strain evidence="1 2">T3-2 S1-C</strain>
    </source>
</reference>
<dbReference type="AlphaFoldDB" id="A0A434AT99"/>
<keyword evidence="2" id="KW-1185">Reference proteome</keyword>
<evidence type="ECO:0000313" key="1">
    <source>
        <dbReference type="EMBL" id="RUT77651.1"/>
    </source>
</evidence>
<dbReference type="EMBL" id="RJJX01000017">
    <property type="protein sequence ID" value="RUT77651.1"/>
    <property type="molecule type" value="Genomic_DNA"/>
</dbReference>
<comment type="caution">
    <text evidence="1">The sequence shown here is derived from an EMBL/GenBank/DDBJ whole genome shotgun (WGS) entry which is preliminary data.</text>
</comment>
<gene>
    <name evidence="1" type="ORF">DLK05_12020</name>
</gene>